<organism evidence="4 5">
    <name type="scientific">Russula ochroleuca</name>
    <dbReference type="NCBI Taxonomy" id="152965"/>
    <lineage>
        <taxon>Eukaryota</taxon>
        <taxon>Fungi</taxon>
        <taxon>Dikarya</taxon>
        <taxon>Basidiomycota</taxon>
        <taxon>Agaricomycotina</taxon>
        <taxon>Agaricomycetes</taxon>
        <taxon>Russulales</taxon>
        <taxon>Russulaceae</taxon>
        <taxon>Russula</taxon>
    </lineage>
</organism>
<dbReference type="PANTHER" id="PTHR47417">
    <property type="entry name" value="SMR DOMAIN-CONTAINING PROTEIN YPL199C"/>
    <property type="match status" value="1"/>
</dbReference>
<feature type="compositionally biased region" description="Basic and acidic residues" evidence="1">
    <location>
        <begin position="139"/>
        <end position="149"/>
    </location>
</feature>
<dbReference type="PANTHER" id="PTHR47417:SF1">
    <property type="entry name" value="SMR DOMAIN-CONTAINING PROTEIN YPL199C"/>
    <property type="match status" value="1"/>
</dbReference>
<comment type="caution">
    <text evidence="4">The sequence shown here is derived from an EMBL/GenBank/DDBJ whole genome shotgun (WGS) entry which is preliminary data.</text>
</comment>
<evidence type="ECO:0000313" key="4">
    <source>
        <dbReference type="EMBL" id="KAF8482987.1"/>
    </source>
</evidence>
<feature type="compositionally biased region" description="Polar residues" evidence="1">
    <location>
        <begin position="42"/>
        <end position="51"/>
    </location>
</feature>
<evidence type="ECO:0000256" key="1">
    <source>
        <dbReference type="SAM" id="MobiDB-lite"/>
    </source>
</evidence>
<feature type="signal peptide" evidence="2">
    <location>
        <begin position="1"/>
        <end position="21"/>
    </location>
</feature>
<dbReference type="EMBL" id="WHVB01000005">
    <property type="protein sequence ID" value="KAF8482987.1"/>
    <property type="molecule type" value="Genomic_DNA"/>
</dbReference>
<reference evidence="4" key="2">
    <citation type="journal article" date="2020" name="Nat. Commun.">
        <title>Large-scale genome sequencing of mycorrhizal fungi provides insights into the early evolution of symbiotic traits.</title>
        <authorList>
            <person name="Miyauchi S."/>
            <person name="Kiss E."/>
            <person name="Kuo A."/>
            <person name="Drula E."/>
            <person name="Kohler A."/>
            <person name="Sanchez-Garcia M."/>
            <person name="Morin E."/>
            <person name="Andreopoulos B."/>
            <person name="Barry K.W."/>
            <person name="Bonito G."/>
            <person name="Buee M."/>
            <person name="Carver A."/>
            <person name="Chen C."/>
            <person name="Cichocki N."/>
            <person name="Clum A."/>
            <person name="Culley D."/>
            <person name="Crous P.W."/>
            <person name="Fauchery L."/>
            <person name="Girlanda M."/>
            <person name="Hayes R.D."/>
            <person name="Keri Z."/>
            <person name="LaButti K."/>
            <person name="Lipzen A."/>
            <person name="Lombard V."/>
            <person name="Magnuson J."/>
            <person name="Maillard F."/>
            <person name="Murat C."/>
            <person name="Nolan M."/>
            <person name="Ohm R.A."/>
            <person name="Pangilinan J."/>
            <person name="Pereira M.F."/>
            <person name="Perotto S."/>
            <person name="Peter M."/>
            <person name="Pfister S."/>
            <person name="Riley R."/>
            <person name="Sitrit Y."/>
            <person name="Stielow J.B."/>
            <person name="Szollosi G."/>
            <person name="Zifcakova L."/>
            <person name="Stursova M."/>
            <person name="Spatafora J.W."/>
            <person name="Tedersoo L."/>
            <person name="Vaario L.M."/>
            <person name="Yamada A."/>
            <person name="Yan M."/>
            <person name="Wang P."/>
            <person name="Xu J."/>
            <person name="Bruns T."/>
            <person name="Baldrian P."/>
            <person name="Vilgalys R."/>
            <person name="Dunand C."/>
            <person name="Henrissat B."/>
            <person name="Grigoriev I.V."/>
            <person name="Hibbett D."/>
            <person name="Nagy L.G."/>
            <person name="Martin F.M."/>
        </authorList>
    </citation>
    <scope>NUCLEOTIDE SEQUENCE</scope>
    <source>
        <strain evidence="4">Prilba</strain>
    </source>
</reference>
<accession>A0A9P5N0D9</accession>
<dbReference type="InterPro" id="IPR002625">
    <property type="entry name" value="Smr_dom"/>
</dbReference>
<feature type="region of interest" description="Disordered" evidence="1">
    <location>
        <begin position="22"/>
        <end position="63"/>
    </location>
</feature>
<evidence type="ECO:0000256" key="2">
    <source>
        <dbReference type="SAM" id="SignalP"/>
    </source>
</evidence>
<feature type="domain" description="Smr" evidence="3">
    <location>
        <begin position="201"/>
        <end position="276"/>
    </location>
</feature>
<evidence type="ECO:0000313" key="5">
    <source>
        <dbReference type="Proteomes" id="UP000759537"/>
    </source>
</evidence>
<dbReference type="SUPFAM" id="SSF160443">
    <property type="entry name" value="SMR domain-like"/>
    <property type="match status" value="1"/>
</dbReference>
<keyword evidence="2" id="KW-0732">Signal</keyword>
<dbReference type="SMART" id="SM00463">
    <property type="entry name" value="SMR"/>
    <property type="match status" value="1"/>
</dbReference>
<keyword evidence="5" id="KW-1185">Reference proteome</keyword>
<dbReference type="Pfam" id="PF01713">
    <property type="entry name" value="Smr"/>
    <property type="match status" value="1"/>
</dbReference>
<name>A0A9P5N0D9_9AGAM</name>
<reference evidence="4" key="1">
    <citation type="submission" date="2019-10" db="EMBL/GenBank/DDBJ databases">
        <authorList>
            <consortium name="DOE Joint Genome Institute"/>
            <person name="Kuo A."/>
            <person name="Miyauchi S."/>
            <person name="Kiss E."/>
            <person name="Drula E."/>
            <person name="Kohler A."/>
            <person name="Sanchez-Garcia M."/>
            <person name="Andreopoulos B."/>
            <person name="Barry K.W."/>
            <person name="Bonito G."/>
            <person name="Buee M."/>
            <person name="Carver A."/>
            <person name="Chen C."/>
            <person name="Cichocki N."/>
            <person name="Clum A."/>
            <person name="Culley D."/>
            <person name="Crous P.W."/>
            <person name="Fauchery L."/>
            <person name="Girlanda M."/>
            <person name="Hayes R."/>
            <person name="Keri Z."/>
            <person name="LaButti K."/>
            <person name="Lipzen A."/>
            <person name="Lombard V."/>
            <person name="Magnuson J."/>
            <person name="Maillard F."/>
            <person name="Morin E."/>
            <person name="Murat C."/>
            <person name="Nolan M."/>
            <person name="Ohm R."/>
            <person name="Pangilinan J."/>
            <person name="Pereira M."/>
            <person name="Perotto S."/>
            <person name="Peter M."/>
            <person name="Riley R."/>
            <person name="Sitrit Y."/>
            <person name="Stielow B."/>
            <person name="Szollosi G."/>
            <person name="Zifcakova L."/>
            <person name="Stursova M."/>
            <person name="Spatafora J.W."/>
            <person name="Tedersoo L."/>
            <person name="Vaario L.-M."/>
            <person name="Yamada A."/>
            <person name="Yan M."/>
            <person name="Wang P."/>
            <person name="Xu J."/>
            <person name="Bruns T."/>
            <person name="Baldrian P."/>
            <person name="Vilgalys R."/>
            <person name="Henrissat B."/>
            <person name="Grigoriev I.V."/>
            <person name="Hibbett D."/>
            <person name="Nagy L.G."/>
            <person name="Martin F.M."/>
        </authorList>
    </citation>
    <scope>NUCLEOTIDE SEQUENCE</scope>
    <source>
        <strain evidence="4">Prilba</strain>
    </source>
</reference>
<gene>
    <name evidence="4" type="ORF">DFH94DRAFT_388533</name>
</gene>
<dbReference type="InterPro" id="IPR036063">
    <property type="entry name" value="Smr_dom_sf"/>
</dbReference>
<evidence type="ECO:0000259" key="3">
    <source>
        <dbReference type="PROSITE" id="PS50828"/>
    </source>
</evidence>
<feature type="region of interest" description="Disordered" evidence="1">
    <location>
        <begin position="139"/>
        <end position="167"/>
    </location>
</feature>
<sequence>MALFTLSTIFLTVCVSCCVSCSSPDDDDRRRRRSHQASSSRYGSITTQPTYQPLPSPSPSYARTKSTIQAPLVTPYSAPLASSSSGDPQLVVPSPRRREAIRNDAPLSSLVNLPIVLSEDDDNVKGTFTAEELREKARRMRREEQEAQKRAKRARKKREYNAEASHKRDALVRRRAMEDLNKEAAKAIFNKNNKGRADGMIDLHGLYVDEALQYAKEAFQSAILRNDKVVRFIVGKGLHAKDGKVKIRPALEKLCKERGLIHYLDPKNAGILVVEY</sequence>
<dbReference type="PROSITE" id="PS50828">
    <property type="entry name" value="SMR"/>
    <property type="match status" value="1"/>
</dbReference>
<dbReference type="Proteomes" id="UP000759537">
    <property type="component" value="Unassembled WGS sequence"/>
</dbReference>
<dbReference type="Gene3D" id="3.30.1370.110">
    <property type="match status" value="1"/>
</dbReference>
<dbReference type="AlphaFoldDB" id="A0A9P5N0D9"/>
<dbReference type="InterPro" id="IPR053020">
    <property type="entry name" value="Smr_domain_protein"/>
</dbReference>
<feature type="chain" id="PRO_5040315173" description="Smr domain-containing protein" evidence="2">
    <location>
        <begin position="22"/>
        <end position="276"/>
    </location>
</feature>
<proteinExistence type="predicted"/>
<dbReference type="OrthoDB" id="3231855at2759"/>
<protein>
    <recommendedName>
        <fullName evidence="3">Smr domain-containing protein</fullName>
    </recommendedName>
</protein>